<keyword evidence="2" id="KW-0378">Hydrolase</keyword>
<dbReference type="Proteomes" id="UP000183794">
    <property type="component" value="Unassembled WGS sequence"/>
</dbReference>
<proteinExistence type="predicted"/>
<feature type="domain" description="Fibronectin type-III" evidence="1">
    <location>
        <begin position="132"/>
        <end position="218"/>
    </location>
</feature>
<dbReference type="InterPro" id="IPR050713">
    <property type="entry name" value="RTP_Phos/Ushers"/>
</dbReference>
<feature type="domain" description="Fibronectin type-III" evidence="1">
    <location>
        <begin position="40"/>
        <end position="127"/>
    </location>
</feature>
<accession>A0A1L0A7Z6</accession>
<dbReference type="PANTHER" id="PTHR46957:SF3">
    <property type="entry name" value="CYTOKINE RECEPTOR"/>
    <property type="match status" value="1"/>
</dbReference>
<dbReference type="SUPFAM" id="SSF49265">
    <property type="entry name" value="Fibronectin type III"/>
    <property type="match status" value="1"/>
</dbReference>
<organism evidence="2 3">
    <name type="scientific">Moritella viscosa</name>
    <dbReference type="NCBI Taxonomy" id="80854"/>
    <lineage>
        <taxon>Bacteria</taxon>
        <taxon>Pseudomonadati</taxon>
        <taxon>Pseudomonadota</taxon>
        <taxon>Gammaproteobacteria</taxon>
        <taxon>Alteromonadales</taxon>
        <taxon>Moritellaceae</taxon>
        <taxon>Moritella</taxon>
    </lineage>
</organism>
<dbReference type="InterPro" id="IPR003961">
    <property type="entry name" value="FN3_dom"/>
</dbReference>
<evidence type="ECO:0000313" key="2">
    <source>
        <dbReference type="EMBL" id="SGZ09763.1"/>
    </source>
</evidence>
<name>A0A1L0A7Z6_9GAMM</name>
<gene>
    <name evidence="2" type="ORF">NVI5450_3496</name>
</gene>
<evidence type="ECO:0000313" key="3">
    <source>
        <dbReference type="Proteomes" id="UP000183794"/>
    </source>
</evidence>
<dbReference type="PROSITE" id="PS50853">
    <property type="entry name" value="FN3"/>
    <property type="match status" value="2"/>
</dbReference>
<dbReference type="SMART" id="SM00060">
    <property type="entry name" value="FN3"/>
    <property type="match status" value="2"/>
</dbReference>
<dbReference type="EMBL" id="FPLD01000097">
    <property type="protein sequence ID" value="SGZ09763.1"/>
    <property type="molecule type" value="Genomic_DNA"/>
</dbReference>
<dbReference type="InterPro" id="IPR013783">
    <property type="entry name" value="Ig-like_fold"/>
</dbReference>
<evidence type="ECO:0000259" key="1">
    <source>
        <dbReference type="PROSITE" id="PS50853"/>
    </source>
</evidence>
<sequence length="266" mass="29422">MAEGYGSDLLAVAWEGPEIPRGVITNQYLRLPVDTIKPKPIFNFNWLKTSEDTVILQWNATTDNVDVKRYLISESNKLLATTSKDKLSIELTGLESATRYDFTIRAQDKAGNKSMESDPLMIVIDDFIAPSVVTNIRVNEKGTNFIDLGWDASTDEDKQQILYRIYQDGELAAQTYNTNYRLKQLLPATNYNLTLEAVDIVGNSSGLSNGLSIQTNALVADTPVFEYPYYEFSVPANGSIGSSFATLSFNEQQGLAFKVVGGDDAD</sequence>
<dbReference type="GO" id="GO:0016020">
    <property type="term" value="C:membrane"/>
    <property type="evidence" value="ECO:0007669"/>
    <property type="project" value="UniProtKB-SubCell"/>
</dbReference>
<dbReference type="Gene3D" id="2.60.40.10">
    <property type="entry name" value="Immunoglobulins"/>
    <property type="match status" value="2"/>
</dbReference>
<dbReference type="InterPro" id="IPR036116">
    <property type="entry name" value="FN3_sf"/>
</dbReference>
<dbReference type="PANTHER" id="PTHR46957">
    <property type="entry name" value="CYTOKINE RECEPTOR"/>
    <property type="match status" value="1"/>
</dbReference>
<dbReference type="GO" id="GO:0016787">
    <property type="term" value="F:hydrolase activity"/>
    <property type="evidence" value="ECO:0007669"/>
    <property type="project" value="UniProtKB-KW"/>
</dbReference>
<dbReference type="AlphaFoldDB" id="A0A1L0A7Z6"/>
<dbReference type="Pfam" id="PF00041">
    <property type="entry name" value="fn3"/>
    <property type="match status" value="2"/>
</dbReference>
<dbReference type="CDD" id="cd00063">
    <property type="entry name" value="FN3"/>
    <property type="match status" value="2"/>
</dbReference>
<reference evidence="2 3" key="1">
    <citation type="submission" date="2016-11" db="EMBL/GenBank/DDBJ databases">
        <authorList>
            <person name="Jaros S."/>
            <person name="Januszkiewicz K."/>
            <person name="Wedrychowicz H."/>
        </authorList>
    </citation>
    <scope>NUCLEOTIDE SEQUENCE [LARGE SCALE GENOMIC DNA]</scope>
    <source>
        <strain evidence="2">NVI 5450</strain>
    </source>
</reference>
<protein>
    <submittedName>
        <fullName evidence="2">Glycoside hydrolase family 10</fullName>
    </submittedName>
</protein>